<dbReference type="InterPro" id="IPR002888">
    <property type="entry name" value="2Fe-2S-bd"/>
</dbReference>
<dbReference type="InterPro" id="IPR005107">
    <property type="entry name" value="CO_DH_flav_C"/>
</dbReference>
<evidence type="ECO:0000313" key="8">
    <source>
        <dbReference type="EMBL" id="GAA4480678.1"/>
    </source>
</evidence>
<dbReference type="InterPro" id="IPR036010">
    <property type="entry name" value="2Fe-2S_ferredoxin-like_sf"/>
</dbReference>
<evidence type="ECO:0000256" key="1">
    <source>
        <dbReference type="ARBA" id="ARBA00022630"/>
    </source>
</evidence>
<dbReference type="RefSeq" id="WP_345184566.1">
    <property type="nucleotide sequence ID" value="NZ_BAABGP010000005.1"/>
</dbReference>
<dbReference type="InterPro" id="IPR036683">
    <property type="entry name" value="CO_DH_flav_C_dom_sf"/>
</dbReference>
<dbReference type="EMBL" id="BAABGP010000005">
    <property type="protein sequence ID" value="GAA4480678.1"/>
    <property type="molecule type" value="Genomic_DNA"/>
</dbReference>
<dbReference type="InterPro" id="IPR001041">
    <property type="entry name" value="2Fe-2S_ferredoxin-type"/>
</dbReference>
<dbReference type="InterPro" id="IPR006058">
    <property type="entry name" value="2Fe2S_fd_BS"/>
</dbReference>
<protein>
    <submittedName>
        <fullName evidence="8">FAD binding domain-containing protein</fullName>
    </submittedName>
</protein>
<dbReference type="Gene3D" id="3.30.465.10">
    <property type="match status" value="1"/>
</dbReference>
<dbReference type="SUPFAM" id="SSF55447">
    <property type="entry name" value="CO dehydrogenase flavoprotein C-terminal domain-like"/>
    <property type="match status" value="1"/>
</dbReference>
<dbReference type="Gene3D" id="3.10.20.30">
    <property type="match status" value="1"/>
</dbReference>
<dbReference type="InterPro" id="IPR016167">
    <property type="entry name" value="FAD-bd_PCMH_sub1"/>
</dbReference>
<dbReference type="PANTHER" id="PTHR42659">
    <property type="entry name" value="XANTHINE DEHYDROGENASE SUBUNIT C-RELATED"/>
    <property type="match status" value="1"/>
</dbReference>
<feature type="domain" description="FAD-binding PCMH-type" evidence="7">
    <location>
        <begin position="212"/>
        <end position="391"/>
    </location>
</feature>
<dbReference type="PIRSF" id="PIRSF036557">
    <property type="entry name" value="XdhA_RC"/>
    <property type="match status" value="1"/>
</dbReference>
<evidence type="ECO:0000259" key="7">
    <source>
        <dbReference type="PROSITE" id="PS51387"/>
    </source>
</evidence>
<dbReference type="SUPFAM" id="SSF54292">
    <property type="entry name" value="2Fe-2S ferredoxin-like"/>
    <property type="match status" value="1"/>
</dbReference>
<dbReference type="PROSITE" id="PS00197">
    <property type="entry name" value="2FE2S_FER_1"/>
    <property type="match status" value="1"/>
</dbReference>
<name>A0ABP8P548_9MICO</name>
<dbReference type="Pfam" id="PF00941">
    <property type="entry name" value="FAD_binding_5"/>
    <property type="match status" value="1"/>
</dbReference>
<dbReference type="InterPro" id="IPR051312">
    <property type="entry name" value="Diverse_Substr_Oxidored"/>
</dbReference>
<dbReference type="PANTHER" id="PTHR42659:SF2">
    <property type="entry name" value="XANTHINE DEHYDROGENASE SUBUNIT C-RELATED"/>
    <property type="match status" value="1"/>
</dbReference>
<keyword evidence="1" id="KW-0285">Flavoprotein</keyword>
<keyword evidence="3" id="KW-0274">FAD</keyword>
<dbReference type="InterPro" id="IPR016166">
    <property type="entry name" value="FAD-bd_PCMH"/>
</dbReference>
<organism evidence="8 9">
    <name type="scientific">Microbacterium panaciterrae</name>
    <dbReference type="NCBI Taxonomy" id="985759"/>
    <lineage>
        <taxon>Bacteria</taxon>
        <taxon>Bacillati</taxon>
        <taxon>Actinomycetota</taxon>
        <taxon>Actinomycetes</taxon>
        <taxon>Micrococcales</taxon>
        <taxon>Microbacteriaceae</taxon>
        <taxon>Microbacterium</taxon>
    </lineage>
</organism>
<dbReference type="InterPro" id="IPR016169">
    <property type="entry name" value="FAD-bd_PCMH_sub2"/>
</dbReference>
<keyword evidence="5" id="KW-0408">Iron</keyword>
<comment type="caution">
    <text evidence="8">The sequence shown here is derived from an EMBL/GenBank/DDBJ whole genome shotgun (WGS) entry which is preliminary data.</text>
</comment>
<dbReference type="Proteomes" id="UP001500731">
    <property type="component" value="Unassembled WGS sequence"/>
</dbReference>
<dbReference type="Pfam" id="PF01799">
    <property type="entry name" value="Fer2_2"/>
    <property type="match status" value="1"/>
</dbReference>
<dbReference type="InterPro" id="IPR036318">
    <property type="entry name" value="FAD-bd_PCMH-like_sf"/>
</dbReference>
<dbReference type="InterPro" id="IPR012675">
    <property type="entry name" value="Beta-grasp_dom_sf"/>
</dbReference>
<evidence type="ECO:0000259" key="6">
    <source>
        <dbReference type="PROSITE" id="PS51085"/>
    </source>
</evidence>
<evidence type="ECO:0000256" key="2">
    <source>
        <dbReference type="ARBA" id="ARBA00022723"/>
    </source>
</evidence>
<dbReference type="Gene3D" id="1.10.150.120">
    <property type="entry name" value="[2Fe-2S]-binding domain"/>
    <property type="match status" value="1"/>
</dbReference>
<dbReference type="SMART" id="SM01092">
    <property type="entry name" value="CO_deh_flav_C"/>
    <property type="match status" value="1"/>
</dbReference>
<feature type="domain" description="2Fe-2S ferredoxin-type" evidence="6">
    <location>
        <begin position="2"/>
        <end position="87"/>
    </location>
</feature>
<accession>A0ABP8P548</accession>
<sequence length="505" mass="53362">MTDIAVTVNGRHRPLAGTPTHATALDWLRESGLSGSKEGCAEGECGACAMLLATPAADGGTTWTPVNACLVPVYALDGQEVVTAEGLGSVDDLHPVQAKLAEGGGSQCGYCTPGFACSMAGEYYRADRTAVSVPEPVEGSDASCPVHEPVEGHDSEHGPNGFDLHALSGNLCRCTGYRPIRDAAYTLGSPEADDPLQQRLAQPAPDPVPTDAEIDGARFVRPATLVEALRILRDEKDALLVAGSTDWGVEVNIRGRRAPLVVAIEQLPELRTLTIEDDVVEIGAALPLSEVEKRLDGRIPLLAQLFPQFASRLIRNRGTFGGNLGTGSPIGDTPPALLALRASVVLASLSENGAGVVLREVDLADYFTGYRQTVKRPGELIQAIRIPLPLATTTAFHKIAKRRFDDISSVAVAFALDIDGGVVTAATIGLGGVAATPLRARATEESLIGKPWNIATVKAAAEILRSEGTPMSDHRASSDYRSHMLRTSLLKLYSQTVIESKEVSE</sequence>
<keyword evidence="4" id="KW-0560">Oxidoreductase</keyword>
<evidence type="ECO:0000313" key="9">
    <source>
        <dbReference type="Proteomes" id="UP001500731"/>
    </source>
</evidence>
<dbReference type="SUPFAM" id="SSF47741">
    <property type="entry name" value="CO dehydrogenase ISP C-domain like"/>
    <property type="match status" value="1"/>
</dbReference>
<dbReference type="Pfam" id="PF03450">
    <property type="entry name" value="CO_deh_flav_C"/>
    <property type="match status" value="1"/>
</dbReference>
<evidence type="ECO:0000256" key="3">
    <source>
        <dbReference type="ARBA" id="ARBA00022827"/>
    </source>
</evidence>
<gene>
    <name evidence="8" type="ORF">GCM10023171_07870</name>
</gene>
<reference evidence="9" key="1">
    <citation type="journal article" date="2019" name="Int. J. Syst. Evol. Microbiol.">
        <title>The Global Catalogue of Microorganisms (GCM) 10K type strain sequencing project: providing services to taxonomists for standard genome sequencing and annotation.</title>
        <authorList>
            <consortium name="The Broad Institute Genomics Platform"/>
            <consortium name="The Broad Institute Genome Sequencing Center for Infectious Disease"/>
            <person name="Wu L."/>
            <person name="Ma J."/>
        </authorList>
    </citation>
    <scope>NUCLEOTIDE SEQUENCE [LARGE SCALE GENOMIC DNA]</scope>
    <source>
        <strain evidence="9">JCM 17839</strain>
    </source>
</reference>
<evidence type="ECO:0000256" key="4">
    <source>
        <dbReference type="ARBA" id="ARBA00023002"/>
    </source>
</evidence>
<evidence type="ECO:0000256" key="5">
    <source>
        <dbReference type="ARBA" id="ARBA00023004"/>
    </source>
</evidence>
<keyword evidence="2" id="KW-0479">Metal-binding</keyword>
<dbReference type="InterPro" id="IPR012175">
    <property type="entry name" value="Xanth_DH_ssu_bac"/>
</dbReference>
<dbReference type="Gene3D" id="3.30.43.10">
    <property type="entry name" value="Uridine Diphospho-n-acetylenolpyruvylglucosamine Reductase, domain 2"/>
    <property type="match status" value="1"/>
</dbReference>
<keyword evidence="9" id="KW-1185">Reference proteome</keyword>
<dbReference type="SUPFAM" id="SSF56176">
    <property type="entry name" value="FAD-binding/transporter-associated domain-like"/>
    <property type="match status" value="1"/>
</dbReference>
<dbReference type="InterPro" id="IPR036884">
    <property type="entry name" value="2Fe-2S-bd_dom_sf"/>
</dbReference>
<dbReference type="InterPro" id="IPR002346">
    <property type="entry name" value="Mopterin_DH_FAD-bd"/>
</dbReference>
<dbReference type="PROSITE" id="PS51387">
    <property type="entry name" value="FAD_PCMH"/>
    <property type="match status" value="1"/>
</dbReference>
<proteinExistence type="predicted"/>
<dbReference type="Gene3D" id="3.30.390.50">
    <property type="entry name" value="CO dehydrogenase flavoprotein, C-terminal domain"/>
    <property type="match status" value="1"/>
</dbReference>
<dbReference type="PROSITE" id="PS51085">
    <property type="entry name" value="2FE2S_FER_2"/>
    <property type="match status" value="1"/>
</dbReference>